<keyword evidence="1" id="KW-0732">Signal</keyword>
<evidence type="ECO:0008006" key="4">
    <source>
        <dbReference type="Google" id="ProtNLM"/>
    </source>
</evidence>
<accession>A0A931IRZ3</accession>
<gene>
    <name evidence="2" type="ORF">I7X43_01905</name>
</gene>
<organism evidence="2 3">
    <name type="scientific">Inhella gelatinilytica</name>
    <dbReference type="NCBI Taxonomy" id="2795030"/>
    <lineage>
        <taxon>Bacteria</taxon>
        <taxon>Pseudomonadati</taxon>
        <taxon>Pseudomonadota</taxon>
        <taxon>Betaproteobacteria</taxon>
        <taxon>Burkholderiales</taxon>
        <taxon>Sphaerotilaceae</taxon>
        <taxon>Inhella</taxon>
    </lineage>
</organism>
<sequence>MKNPLSFAPLLLTLLAAPHMALAGTCEEQAAERKLAGAAKTSFLKKCHADAGGGPSACKAQADAKKLHGAAATSFIKKCEASRAPAADKPGEACLAQAEEKKLHGAARNSFVKKCQKDAAASAP</sequence>
<evidence type="ECO:0000256" key="1">
    <source>
        <dbReference type="SAM" id="SignalP"/>
    </source>
</evidence>
<protein>
    <recommendedName>
        <fullName evidence="4">PsiF repeat-containing protein</fullName>
    </recommendedName>
</protein>
<evidence type="ECO:0000313" key="2">
    <source>
        <dbReference type="EMBL" id="MBH9551590.1"/>
    </source>
</evidence>
<dbReference type="RefSeq" id="WP_198099197.1">
    <property type="nucleotide sequence ID" value="NZ_JAEDAL010000001.1"/>
</dbReference>
<dbReference type="EMBL" id="JAEDAL010000001">
    <property type="protein sequence ID" value="MBH9551590.1"/>
    <property type="molecule type" value="Genomic_DNA"/>
</dbReference>
<name>A0A931IRZ3_9BURK</name>
<keyword evidence="3" id="KW-1185">Reference proteome</keyword>
<dbReference type="Proteomes" id="UP000620139">
    <property type="component" value="Unassembled WGS sequence"/>
</dbReference>
<feature type="signal peptide" evidence="1">
    <location>
        <begin position="1"/>
        <end position="23"/>
    </location>
</feature>
<comment type="caution">
    <text evidence="2">The sequence shown here is derived from an EMBL/GenBank/DDBJ whole genome shotgun (WGS) entry which is preliminary data.</text>
</comment>
<proteinExistence type="predicted"/>
<reference evidence="2" key="1">
    <citation type="submission" date="2020-12" db="EMBL/GenBank/DDBJ databases">
        <title>The genome sequence of Inhella sp. 4Y17.</title>
        <authorList>
            <person name="Liu Y."/>
        </authorList>
    </citation>
    <scope>NUCLEOTIDE SEQUENCE</scope>
    <source>
        <strain evidence="2">4Y10</strain>
    </source>
</reference>
<feature type="chain" id="PRO_5038025496" description="PsiF repeat-containing protein" evidence="1">
    <location>
        <begin position="24"/>
        <end position="124"/>
    </location>
</feature>
<evidence type="ECO:0000313" key="3">
    <source>
        <dbReference type="Proteomes" id="UP000620139"/>
    </source>
</evidence>
<dbReference type="AlphaFoldDB" id="A0A931IRZ3"/>